<feature type="active site" description="Charge relay system" evidence="6">
    <location>
        <position position="350"/>
    </location>
</feature>
<dbReference type="InterPro" id="IPR016715">
    <property type="entry name" value="PAF_acetylhydro_eukaryote"/>
</dbReference>
<evidence type="ECO:0000256" key="5">
    <source>
        <dbReference type="PIRNR" id="PIRNR018169"/>
    </source>
</evidence>
<sequence length="422" mass="49409">MDIGESSIQVKTVRQTCKGGCAILAKYFFRQLDLIDMRWFSSEIKHLPTASGPYIPGCVDIMLDYSKNGLFLRLFYPSDAKNNNNKKWIPWIPNMLYLIGMSTVLKINYYILRFVLWWYGICHIPVLYRERARVEENMKCIVLSHGLGGSRFLYSKISLDLASHGFLVACVEHRDNSACHTYYYDNEESARNNRKTAIDFRHIAFGKDHYEKRNEQVRNRSEECLKTVQFFIDLNDNKIPKNALDDLERGEFRLQDLAGKIDVDNFTLIGHSFGAATVLYTASKLPKIKQAVLLDPWMFPIKNENLHETIDIPLLFINTQTFHIDSNVKAMDRFLSKENREMYTINDTTHENQTDSVFVSRYWLDLFVKKADPHLAMEINNALILKFLHRYSNTPVETERFDRFLKENSTYFKEGLTKPWKK</sequence>
<keyword evidence="4 5" id="KW-0443">Lipid metabolism</keyword>
<name>A0A9N9U120_PHYSR</name>
<keyword evidence="3 5" id="KW-0442">Lipid degradation</keyword>
<dbReference type="PIRSF" id="PIRSF018169">
    <property type="entry name" value="PAF_acetylhydrolase"/>
    <property type="match status" value="1"/>
</dbReference>
<reference evidence="7" key="1">
    <citation type="submission" date="2022-01" db="EMBL/GenBank/DDBJ databases">
        <authorList>
            <person name="King R."/>
        </authorList>
    </citation>
    <scope>NUCLEOTIDE SEQUENCE</scope>
</reference>
<evidence type="ECO:0000256" key="4">
    <source>
        <dbReference type="ARBA" id="ARBA00023098"/>
    </source>
</evidence>
<gene>
    <name evidence="7" type="ORF">PHYEVI_LOCUS11504</name>
</gene>
<dbReference type="Pfam" id="PF03403">
    <property type="entry name" value="PAF-AH_p_II"/>
    <property type="match status" value="1"/>
</dbReference>
<evidence type="ECO:0000313" key="8">
    <source>
        <dbReference type="Proteomes" id="UP001153712"/>
    </source>
</evidence>
<feature type="active site" description="Nucleophile" evidence="6">
    <location>
        <position position="272"/>
    </location>
</feature>
<protein>
    <recommendedName>
        <fullName evidence="1 5">1-alkyl-2-acetylglycerophosphocholine esterase</fullName>
        <ecNumber evidence="1 5">3.1.1.47</ecNumber>
    </recommendedName>
</protein>
<dbReference type="AlphaFoldDB" id="A0A9N9U120"/>
<dbReference type="PANTHER" id="PTHR10272:SF0">
    <property type="entry name" value="PLATELET-ACTIVATING FACTOR ACETYLHYDROLASE"/>
    <property type="match status" value="1"/>
</dbReference>
<dbReference type="Gene3D" id="3.40.50.1820">
    <property type="entry name" value="alpha/beta hydrolase"/>
    <property type="match status" value="1"/>
</dbReference>
<organism evidence="7 8">
    <name type="scientific">Phyllotreta striolata</name>
    <name type="common">Striped flea beetle</name>
    <name type="synonym">Crioceris striolata</name>
    <dbReference type="NCBI Taxonomy" id="444603"/>
    <lineage>
        <taxon>Eukaryota</taxon>
        <taxon>Metazoa</taxon>
        <taxon>Ecdysozoa</taxon>
        <taxon>Arthropoda</taxon>
        <taxon>Hexapoda</taxon>
        <taxon>Insecta</taxon>
        <taxon>Pterygota</taxon>
        <taxon>Neoptera</taxon>
        <taxon>Endopterygota</taxon>
        <taxon>Coleoptera</taxon>
        <taxon>Polyphaga</taxon>
        <taxon>Cucujiformia</taxon>
        <taxon>Chrysomeloidea</taxon>
        <taxon>Chrysomelidae</taxon>
        <taxon>Galerucinae</taxon>
        <taxon>Alticini</taxon>
        <taxon>Phyllotreta</taxon>
    </lineage>
</organism>
<dbReference type="EMBL" id="OU900102">
    <property type="protein sequence ID" value="CAG9865266.1"/>
    <property type="molecule type" value="Genomic_DNA"/>
</dbReference>
<dbReference type="Proteomes" id="UP001153712">
    <property type="component" value="Chromosome 9"/>
</dbReference>
<accession>A0A9N9U120</accession>
<dbReference type="SUPFAM" id="SSF53474">
    <property type="entry name" value="alpha/beta-Hydrolases"/>
    <property type="match status" value="1"/>
</dbReference>
<dbReference type="OrthoDB" id="2363873at2759"/>
<dbReference type="GO" id="GO:0003847">
    <property type="term" value="F:1-alkyl-2-acetylglycerophosphocholine esterase activity"/>
    <property type="evidence" value="ECO:0007669"/>
    <property type="project" value="UniProtKB-UniRule"/>
</dbReference>
<evidence type="ECO:0000256" key="1">
    <source>
        <dbReference type="ARBA" id="ARBA00013201"/>
    </source>
</evidence>
<keyword evidence="2 5" id="KW-0378">Hydrolase</keyword>
<evidence type="ECO:0000313" key="7">
    <source>
        <dbReference type="EMBL" id="CAG9865266.1"/>
    </source>
</evidence>
<evidence type="ECO:0000256" key="2">
    <source>
        <dbReference type="ARBA" id="ARBA00022801"/>
    </source>
</evidence>
<evidence type="ECO:0000256" key="3">
    <source>
        <dbReference type="ARBA" id="ARBA00022963"/>
    </source>
</evidence>
<dbReference type="PANTHER" id="PTHR10272">
    <property type="entry name" value="PLATELET-ACTIVATING FACTOR ACETYLHYDROLASE"/>
    <property type="match status" value="1"/>
</dbReference>
<dbReference type="InterPro" id="IPR029058">
    <property type="entry name" value="AB_hydrolase_fold"/>
</dbReference>
<comment type="catalytic activity">
    <reaction evidence="5">
        <text>a 1-O-alkyl-2-acetyl-sn-glycero-3-phosphocholine + H2O = a 1-O-alkyl-sn-glycero-3-phosphocholine + acetate + H(+)</text>
        <dbReference type="Rhea" id="RHEA:17777"/>
        <dbReference type="ChEBI" id="CHEBI:15377"/>
        <dbReference type="ChEBI" id="CHEBI:15378"/>
        <dbReference type="ChEBI" id="CHEBI:30089"/>
        <dbReference type="ChEBI" id="CHEBI:30909"/>
        <dbReference type="ChEBI" id="CHEBI:36707"/>
        <dbReference type="EC" id="3.1.1.47"/>
    </reaction>
</comment>
<proteinExistence type="predicted"/>
<evidence type="ECO:0000256" key="6">
    <source>
        <dbReference type="PIRSR" id="PIRSR018169-1"/>
    </source>
</evidence>
<feature type="active site" description="Charge relay system" evidence="6">
    <location>
        <position position="295"/>
    </location>
</feature>
<keyword evidence="8" id="KW-1185">Reference proteome</keyword>
<dbReference type="GO" id="GO:0016042">
    <property type="term" value="P:lipid catabolic process"/>
    <property type="evidence" value="ECO:0007669"/>
    <property type="project" value="UniProtKB-KW"/>
</dbReference>
<dbReference type="EC" id="3.1.1.47" evidence="1 5"/>